<evidence type="ECO:0000313" key="11">
    <source>
        <dbReference type="Proteomes" id="UP000235619"/>
    </source>
</evidence>
<reference evidence="10 11" key="1">
    <citation type="submission" date="2018-01" db="EMBL/GenBank/DDBJ databases">
        <title>Metagenomic assembled genomes from two thermal pools in the Uzon Caldera, Kamchatka, Russia.</title>
        <authorList>
            <person name="Wilkins L."/>
            <person name="Ettinger C."/>
        </authorList>
    </citation>
    <scope>NUCLEOTIDE SEQUENCE [LARGE SCALE GENOMIC DNA]</scope>
    <source>
        <strain evidence="10">ARK-04</strain>
    </source>
</reference>
<protein>
    <recommendedName>
        <fullName evidence="9">POTRA domain-containing protein</fullName>
    </recommendedName>
</protein>
<dbReference type="GO" id="GO:0005886">
    <property type="term" value="C:plasma membrane"/>
    <property type="evidence" value="ECO:0007669"/>
    <property type="project" value="TreeGrafter"/>
</dbReference>
<keyword evidence="2" id="KW-1003">Cell membrane</keyword>
<feature type="transmembrane region" description="Helical" evidence="8">
    <location>
        <begin position="18"/>
        <end position="38"/>
    </location>
</feature>
<dbReference type="Proteomes" id="UP000235619">
    <property type="component" value="Unassembled WGS sequence"/>
</dbReference>
<name>A0A2N7QGR1_9BACT</name>
<sequence length="248" mass="29562">MFFIIKKIININSIKNKYLWLSASIIFFFSGIIYLLYFTNCFVLREIKVLNNKKITEKEIIELTGLRGGERLFSIPVKKIKEKILLNPKIEEVIIVRHLPSTLEIKVKEREPLAIITQNNKGYLIDKKGVIIDTILPEDYQFYPVIEIKNEEFKDKFLNFLDWLKNQKNYLPVYENLAKISLEEDKIVFITKNNIKIYFPLISEKDWTYFYKNLDKIMAYLYERDLIEKVELIRLDYPLGSALIKFRG</sequence>
<dbReference type="PROSITE" id="PS51779">
    <property type="entry name" value="POTRA"/>
    <property type="match status" value="1"/>
</dbReference>
<dbReference type="GO" id="GO:0051301">
    <property type="term" value="P:cell division"/>
    <property type="evidence" value="ECO:0007669"/>
    <property type="project" value="UniProtKB-KW"/>
</dbReference>
<dbReference type="Pfam" id="PF08478">
    <property type="entry name" value="POTRA_1"/>
    <property type="match status" value="1"/>
</dbReference>
<dbReference type="InterPro" id="IPR050487">
    <property type="entry name" value="FtsQ_DivIB"/>
</dbReference>
<evidence type="ECO:0000256" key="1">
    <source>
        <dbReference type="ARBA" id="ARBA00004370"/>
    </source>
</evidence>
<evidence type="ECO:0000256" key="5">
    <source>
        <dbReference type="ARBA" id="ARBA00022989"/>
    </source>
</evidence>
<evidence type="ECO:0000256" key="4">
    <source>
        <dbReference type="ARBA" id="ARBA00022692"/>
    </source>
</evidence>
<dbReference type="InterPro" id="IPR034746">
    <property type="entry name" value="POTRA"/>
</dbReference>
<dbReference type="PANTHER" id="PTHR37820:SF1">
    <property type="entry name" value="CELL DIVISION PROTEIN FTSQ"/>
    <property type="match status" value="1"/>
</dbReference>
<proteinExistence type="predicted"/>
<gene>
    <name evidence="10" type="ORF">C0169_00405</name>
</gene>
<accession>A0A2N7QGR1</accession>
<evidence type="ECO:0000256" key="6">
    <source>
        <dbReference type="ARBA" id="ARBA00023136"/>
    </source>
</evidence>
<dbReference type="InterPro" id="IPR013685">
    <property type="entry name" value="POTRA_FtsQ_type"/>
</dbReference>
<evidence type="ECO:0000313" key="10">
    <source>
        <dbReference type="EMBL" id="PMP98146.1"/>
    </source>
</evidence>
<evidence type="ECO:0000256" key="2">
    <source>
        <dbReference type="ARBA" id="ARBA00022475"/>
    </source>
</evidence>
<comment type="caution">
    <text evidence="10">The sequence shown here is derived from an EMBL/GenBank/DDBJ whole genome shotgun (WGS) entry which is preliminary data.</text>
</comment>
<dbReference type="Gene3D" id="3.10.20.310">
    <property type="entry name" value="membrane protein fhac"/>
    <property type="match status" value="1"/>
</dbReference>
<keyword evidence="4 8" id="KW-0812">Transmembrane</keyword>
<dbReference type="EMBL" id="PNJD01000020">
    <property type="protein sequence ID" value="PMP98146.1"/>
    <property type="molecule type" value="Genomic_DNA"/>
</dbReference>
<keyword evidence="5 8" id="KW-1133">Transmembrane helix</keyword>
<keyword evidence="7" id="KW-0131">Cell cycle</keyword>
<dbReference type="PANTHER" id="PTHR37820">
    <property type="entry name" value="CELL DIVISION PROTEIN DIVIB"/>
    <property type="match status" value="1"/>
</dbReference>
<keyword evidence="3" id="KW-0132">Cell division</keyword>
<comment type="subcellular location">
    <subcellularLocation>
        <location evidence="1">Membrane</location>
    </subcellularLocation>
</comment>
<feature type="domain" description="POTRA" evidence="9">
    <location>
        <begin position="42"/>
        <end position="110"/>
    </location>
</feature>
<evidence type="ECO:0000256" key="8">
    <source>
        <dbReference type="SAM" id="Phobius"/>
    </source>
</evidence>
<evidence type="ECO:0000256" key="7">
    <source>
        <dbReference type="ARBA" id="ARBA00023306"/>
    </source>
</evidence>
<dbReference type="AlphaFoldDB" id="A0A2N7QGR1"/>
<organism evidence="10 11">
    <name type="scientific">Thermodesulfobacterium geofontis</name>
    <dbReference type="NCBI Taxonomy" id="1295609"/>
    <lineage>
        <taxon>Bacteria</taxon>
        <taxon>Pseudomonadati</taxon>
        <taxon>Thermodesulfobacteriota</taxon>
        <taxon>Thermodesulfobacteria</taxon>
        <taxon>Thermodesulfobacteriales</taxon>
        <taxon>Thermodesulfobacteriaceae</taxon>
        <taxon>Thermodesulfobacterium</taxon>
    </lineage>
</organism>
<evidence type="ECO:0000259" key="9">
    <source>
        <dbReference type="PROSITE" id="PS51779"/>
    </source>
</evidence>
<keyword evidence="6 8" id="KW-0472">Membrane</keyword>
<evidence type="ECO:0000256" key="3">
    <source>
        <dbReference type="ARBA" id="ARBA00022618"/>
    </source>
</evidence>